<dbReference type="RefSeq" id="WP_004787799.1">
    <property type="nucleotide sequence ID" value="NZ_RQHH01000002.1"/>
</dbReference>
<dbReference type="SUPFAM" id="SSF81593">
    <property type="entry name" value="Nucleotidyltransferase substrate binding subunit/domain"/>
    <property type="match status" value="1"/>
</dbReference>
<evidence type="ECO:0000313" key="2">
    <source>
        <dbReference type="Proteomes" id="UP000294684"/>
    </source>
</evidence>
<gene>
    <name evidence="1" type="ORF">CLV96_3952</name>
</gene>
<dbReference type="EMBL" id="SORO01000007">
    <property type="protein sequence ID" value="TDY66382.1"/>
    <property type="molecule type" value="Genomic_DNA"/>
</dbReference>
<dbReference type="Pfam" id="PF05168">
    <property type="entry name" value="HEPN"/>
    <property type="match status" value="1"/>
</dbReference>
<evidence type="ECO:0000313" key="1">
    <source>
        <dbReference type="EMBL" id="TDY66382.1"/>
    </source>
</evidence>
<dbReference type="Proteomes" id="UP000294684">
    <property type="component" value="Unassembled WGS sequence"/>
</dbReference>
<name>A0A4R8MMP6_LEPME</name>
<proteinExistence type="predicted"/>
<keyword evidence="2" id="KW-1185">Reference proteome</keyword>
<comment type="caution">
    <text evidence="1">The sequence shown here is derived from an EMBL/GenBank/DDBJ whole genome shotgun (WGS) entry which is preliminary data.</text>
</comment>
<dbReference type="STRING" id="1193051.LEP1GSC017_3996"/>
<dbReference type="OrthoDB" id="9808176at2"/>
<dbReference type="SMART" id="SM00748">
    <property type="entry name" value="HEPN"/>
    <property type="match status" value="1"/>
</dbReference>
<dbReference type="Gene3D" id="1.20.120.330">
    <property type="entry name" value="Nucleotidyltransferases domain 2"/>
    <property type="match status" value="1"/>
</dbReference>
<sequence length="129" mass="14747">MLHDDPGSPEAWLIHAKSDLLLAKLGDKNDILLNQLCFHAQQTAEKSLKAVLIKENVEFLFTHNIKTLMLSLPDRIEKPSFFDELAILTDYAVSTRYPGDYEEILNAEYEKAIELAELVFNWASNLIKK</sequence>
<reference evidence="1 2" key="1">
    <citation type="submission" date="2019-03" db="EMBL/GenBank/DDBJ databases">
        <title>Genomic Encyclopedia of Archaeal and Bacterial Type Strains, Phase II (KMG-II): from individual species to whole genera.</title>
        <authorList>
            <person name="Goeker M."/>
        </authorList>
    </citation>
    <scope>NUCLEOTIDE SEQUENCE [LARGE SCALE GENOMIC DNA]</scope>
    <source>
        <strain evidence="1 2">DSM 21537</strain>
    </source>
</reference>
<organism evidence="1 2">
    <name type="scientific">Leptospira meyeri</name>
    <dbReference type="NCBI Taxonomy" id="29508"/>
    <lineage>
        <taxon>Bacteria</taxon>
        <taxon>Pseudomonadati</taxon>
        <taxon>Spirochaetota</taxon>
        <taxon>Spirochaetia</taxon>
        <taxon>Leptospirales</taxon>
        <taxon>Leptospiraceae</taxon>
        <taxon>Leptospira</taxon>
    </lineage>
</organism>
<dbReference type="InterPro" id="IPR007842">
    <property type="entry name" value="HEPN_dom"/>
</dbReference>
<dbReference type="AlphaFoldDB" id="A0A4R8MMP6"/>
<dbReference type="GeneID" id="79829196"/>
<protein>
    <submittedName>
        <fullName evidence="1">HEPN domain-containing protein</fullName>
    </submittedName>
</protein>
<dbReference type="PROSITE" id="PS50910">
    <property type="entry name" value="HEPN"/>
    <property type="match status" value="1"/>
</dbReference>
<accession>A0A4R8MMP6</accession>